<comment type="caution">
    <text evidence="1">The sequence shown here is derived from an EMBL/GenBank/DDBJ whole genome shotgun (WGS) entry which is preliminary data.</text>
</comment>
<protein>
    <submittedName>
        <fullName evidence="1">Uncharacterized protein</fullName>
    </submittedName>
</protein>
<keyword evidence="2" id="KW-1185">Reference proteome</keyword>
<dbReference type="Proteomes" id="UP001281147">
    <property type="component" value="Unassembled WGS sequence"/>
</dbReference>
<gene>
    <name evidence="1" type="ORF">LTR37_007419</name>
</gene>
<proteinExistence type="predicted"/>
<dbReference type="EMBL" id="JAUTXU010000052">
    <property type="protein sequence ID" value="KAK3714929.1"/>
    <property type="molecule type" value="Genomic_DNA"/>
</dbReference>
<organism evidence="1 2">
    <name type="scientific">Vermiconidia calcicola</name>
    <dbReference type="NCBI Taxonomy" id="1690605"/>
    <lineage>
        <taxon>Eukaryota</taxon>
        <taxon>Fungi</taxon>
        <taxon>Dikarya</taxon>
        <taxon>Ascomycota</taxon>
        <taxon>Pezizomycotina</taxon>
        <taxon>Dothideomycetes</taxon>
        <taxon>Dothideomycetidae</taxon>
        <taxon>Mycosphaerellales</taxon>
        <taxon>Extremaceae</taxon>
        <taxon>Vermiconidia</taxon>
    </lineage>
</organism>
<name>A0ACC3NEI6_9PEZI</name>
<evidence type="ECO:0000313" key="1">
    <source>
        <dbReference type="EMBL" id="KAK3714929.1"/>
    </source>
</evidence>
<evidence type="ECO:0000313" key="2">
    <source>
        <dbReference type="Proteomes" id="UP001281147"/>
    </source>
</evidence>
<accession>A0ACC3NEI6</accession>
<reference evidence="1" key="1">
    <citation type="submission" date="2023-07" db="EMBL/GenBank/DDBJ databases">
        <title>Black Yeasts Isolated from many extreme environments.</title>
        <authorList>
            <person name="Coleine C."/>
            <person name="Stajich J.E."/>
            <person name="Selbmann L."/>
        </authorList>
    </citation>
    <scope>NUCLEOTIDE SEQUENCE</scope>
    <source>
        <strain evidence="1">CCFEE 5714</strain>
    </source>
</reference>
<sequence length="198" mass="22719">MARKTKTVIGDVAPDQDRRRSARVRQKEHSIRQQQDNAQADELQKQRRDIHHKALQIALPDADQDSRLLRLPAELRNRIYSLALVQESHIEIKYFTLKPASRRSAPKKASKLGYSPSPPGFLQVSQEVRTEATKIYYGANAFFSRLQCALRVWLWAIGECQRTLLRDIRGFDTTWAADYAWESLVDIESVEGGLMGRV</sequence>